<dbReference type="EMBL" id="PGCJ01000094">
    <property type="protein sequence ID" value="PLW49697.1"/>
    <property type="molecule type" value="Genomic_DNA"/>
</dbReference>
<evidence type="ECO:0000313" key="2">
    <source>
        <dbReference type="Proteomes" id="UP000235388"/>
    </source>
</evidence>
<reference evidence="1 2" key="1">
    <citation type="submission" date="2017-11" db="EMBL/GenBank/DDBJ databases">
        <title>De novo assembly and phasing of dikaryotic genomes from two isolates of Puccinia coronata f. sp. avenae, the causal agent of oat crown rust.</title>
        <authorList>
            <person name="Miller M.E."/>
            <person name="Zhang Y."/>
            <person name="Omidvar V."/>
            <person name="Sperschneider J."/>
            <person name="Schwessinger B."/>
            <person name="Raley C."/>
            <person name="Palmer J.M."/>
            <person name="Garnica D."/>
            <person name="Upadhyaya N."/>
            <person name="Rathjen J."/>
            <person name="Taylor J.M."/>
            <person name="Park R.F."/>
            <person name="Dodds P.N."/>
            <person name="Hirsch C.D."/>
            <person name="Kianian S.F."/>
            <person name="Figueroa M."/>
        </authorList>
    </citation>
    <scope>NUCLEOTIDE SEQUENCE [LARGE SCALE GENOMIC DNA]</scope>
    <source>
        <strain evidence="1">12NC29</strain>
    </source>
</reference>
<evidence type="ECO:0000313" key="1">
    <source>
        <dbReference type="EMBL" id="PLW49697.1"/>
    </source>
</evidence>
<name>A0A2N5VI83_9BASI</name>
<accession>A0A2N5VI83</accession>
<proteinExistence type="predicted"/>
<comment type="caution">
    <text evidence="1">The sequence shown here is derived from an EMBL/GenBank/DDBJ whole genome shotgun (WGS) entry which is preliminary data.</text>
</comment>
<organism evidence="1 2">
    <name type="scientific">Puccinia coronata f. sp. avenae</name>
    <dbReference type="NCBI Taxonomy" id="200324"/>
    <lineage>
        <taxon>Eukaryota</taxon>
        <taxon>Fungi</taxon>
        <taxon>Dikarya</taxon>
        <taxon>Basidiomycota</taxon>
        <taxon>Pucciniomycotina</taxon>
        <taxon>Pucciniomycetes</taxon>
        <taxon>Pucciniales</taxon>
        <taxon>Pucciniaceae</taxon>
        <taxon>Puccinia</taxon>
    </lineage>
</organism>
<protein>
    <submittedName>
        <fullName evidence="1">Uncharacterized protein</fullName>
    </submittedName>
</protein>
<keyword evidence="2" id="KW-1185">Reference proteome</keyword>
<gene>
    <name evidence="1" type="ORF">PCANC_10460</name>
</gene>
<dbReference type="Proteomes" id="UP000235388">
    <property type="component" value="Unassembled WGS sequence"/>
</dbReference>
<dbReference type="AlphaFoldDB" id="A0A2N5VI83"/>
<sequence>MEMPLKVELPTQASDQDPRTMAYNSSLSRWLVSTRDSSHLTLSDVRELDLSMIKDIPHLKRSDSLSLW</sequence>